<dbReference type="Gene3D" id="2.40.50.90">
    <property type="match status" value="1"/>
</dbReference>
<dbReference type="SUPFAM" id="SSF50199">
    <property type="entry name" value="Staphylococcal nuclease"/>
    <property type="match status" value="1"/>
</dbReference>
<dbReference type="AlphaFoldDB" id="A0A7W6LEQ4"/>
<dbReference type="Proteomes" id="UP000519897">
    <property type="component" value="Unassembled WGS sequence"/>
</dbReference>
<sequence length="220" mass="23482">MAAASGKARRKRRKSSTGSKARGALWPWVAALAVVGGGIAVSENMQTVRRWLPASWNLKPASAPANSSGKDASGPIPPANIPAPTVKPAGELAKVVPADLVGKSFSGTFYFCGTSGLDNCVVDGATFWFRKQQIRLADVSAPRTEDAACPQERSKGFAAKVRLRDLLNAGPFELTDWPNKNEDGAGRQLRVVMRNGSSIGQQLVREGVVHRVTETSKPWC</sequence>
<dbReference type="InterPro" id="IPR035437">
    <property type="entry name" value="SNase_OB-fold_sf"/>
</dbReference>
<dbReference type="EMBL" id="JACIEC010000001">
    <property type="protein sequence ID" value="MBB4141862.1"/>
    <property type="molecule type" value="Genomic_DNA"/>
</dbReference>
<reference evidence="2 3" key="1">
    <citation type="submission" date="2020-08" db="EMBL/GenBank/DDBJ databases">
        <title>Genomic Encyclopedia of Type Strains, Phase IV (KMG-IV): sequencing the most valuable type-strain genomes for metagenomic binning, comparative biology and taxonomic classification.</title>
        <authorList>
            <person name="Goeker M."/>
        </authorList>
    </citation>
    <scope>NUCLEOTIDE SEQUENCE [LARGE SCALE GENOMIC DNA]</scope>
    <source>
        <strain evidence="2 3">DSM 29514</strain>
    </source>
</reference>
<evidence type="ECO:0000313" key="3">
    <source>
        <dbReference type="Proteomes" id="UP000519897"/>
    </source>
</evidence>
<name>A0A7W6LEQ4_9HYPH</name>
<keyword evidence="3" id="KW-1185">Reference proteome</keyword>
<keyword evidence="2" id="KW-0378">Hydrolase</keyword>
<feature type="region of interest" description="Disordered" evidence="1">
    <location>
        <begin position="60"/>
        <end position="82"/>
    </location>
</feature>
<evidence type="ECO:0000256" key="1">
    <source>
        <dbReference type="SAM" id="MobiDB-lite"/>
    </source>
</evidence>
<protein>
    <submittedName>
        <fullName evidence="2">Endonuclease YncB(Thermonuclease family)</fullName>
    </submittedName>
</protein>
<dbReference type="RefSeq" id="WP_062554204.1">
    <property type="nucleotide sequence ID" value="NZ_CP049250.1"/>
</dbReference>
<accession>A0A7W6LEQ4</accession>
<dbReference type="GO" id="GO:0004519">
    <property type="term" value="F:endonuclease activity"/>
    <property type="evidence" value="ECO:0007669"/>
    <property type="project" value="UniProtKB-KW"/>
</dbReference>
<evidence type="ECO:0000313" key="2">
    <source>
        <dbReference type="EMBL" id="MBB4141862.1"/>
    </source>
</evidence>
<proteinExistence type="predicted"/>
<comment type="caution">
    <text evidence="2">The sequence shown here is derived from an EMBL/GenBank/DDBJ whole genome shotgun (WGS) entry which is preliminary data.</text>
</comment>
<gene>
    <name evidence="2" type="ORF">GGQ72_000361</name>
</gene>
<keyword evidence="2" id="KW-0255">Endonuclease</keyword>
<keyword evidence="2" id="KW-0540">Nuclease</keyword>
<organism evidence="2 3">
    <name type="scientific">Rhizobium rhizoryzae</name>
    <dbReference type="NCBI Taxonomy" id="451876"/>
    <lineage>
        <taxon>Bacteria</taxon>
        <taxon>Pseudomonadati</taxon>
        <taxon>Pseudomonadota</taxon>
        <taxon>Alphaproteobacteria</taxon>
        <taxon>Hyphomicrobiales</taxon>
        <taxon>Rhizobiaceae</taxon>
        <taxon>Rhizobium/Agrobacterium group</taxon>
        <taxon>Rhizobium</taxon>
    </lineage>
</organism>